<name>A0A429G6X2_9CREN</name>
<dbReference type="CDD" id="cd00336">
    <property type="entry name" value="Ribosomal_L22"/>
    <property type="match status" value="1"/>
</dbReference>
<evidence type="ECO:0000256" key="2">
    <source>
        <dbReference type="ARBA" id="ARBA00011838"/>
    </source>
</evidence>
<dbReference type="InterPro" id="IPR001063">
    <property type="entry name" value="Ribosomal_uL22"/>
</dbReference>
<evidence type="ECO:0000256" key="9">
    <source>
        <dbReference type="RuleBase" id="RU004007"/>
    </source>
</evidence>
<evidence type="ECO:0000313" key="11">
    <source>
        <dbReference type="Proteomes" id="UP000278149"/>
    </source>
</evidence>
<dbReference type="Gene3D" id="3.90.470.10">
    <property type="entry name" value="Ribosomal protein L22/L17"/>
    <property type="match status" value="1"/>
</dbReference>
<dbReference type="PANTHER" id="PTHR11593:SF10">
    <property type="entry name" value="60S RIBOSOMAL PROTEIN L17"/>
    <property type="match status" value="1"/>
</dbReference>
<dbReference type="Pfam" id="PF00237">
    <property type="entry name" value="Ribosomal_L22"/>
    <property type="match status" value="1"/>
</dbReference>
<comment type="caution">
    <text evidence="10">The sequence shown here is derived from an EMBL/GenBank/DDBJ whole genome shotgun (WGS) entry which is preliminary data.</text>
</comment>
<dbReference type="HAMAP" id="MF_01331_A">
    <property type="entry name" value="Ribosomal_uL22_A"/>
    <property type="match status" value="1"/>
</dbReference>
<sequence length="155" mass="17690">MPTWGYSYAAQGEKEAMASGRDLRVSFKEMVELLREIRGKKLSEAYNILDEVIALRRAIPFKRYNGGVPHRKGISGAGRYPVKAAKLLKKILKSAEHNAMNKDLDPDNLYVKHAAAQMGMKLRRFFPRAYGRASPKIEQMVHVEIVLEEREESEE</sequence>
<dbReference type="SUPFAM" id="SSF54843">
    <property type="entry name" value="Ribosomal protein L22"/>
    <property type="match status" value="1"/>
</dbReference>
<comment type="subunit">
    <text evidence="2 7 9">Part of the 50S ribosomal subunit.</text>
</comment>
<evidence type="ECO:0000256" key="8">
    <source>
        <dbReference type="RuleBase" id="RU004005"/>
    </source>
</evidence>
<evidence type="ECO:0000256" key="5">
    <source>
        <dbReference type="ARBA" id="ARBA00022980"/>
    </source>
</evidence>
<reference evidence="10 11" key="1">
    <citation type="submission" date="2018-10" db="EMBL/GenBank/DDBJ databases">
        <title>Co-occurring genomic capacity for anaerobic methane metabolism and dissimilatory sulfite reduction discovered in the Korarchaeota.</title>
        <authorList>
            <person name="Mckay L.J."/>
            <person name="Dlakic M."/>
            <person name="Fields M.W."/>
            <person name="Delmont T.O."/>
            <person name="Eren A.M."/>
            <person name="Jay Z.J."/>
            <person name="Klingelsmith K.B."/>
            <person name="Rusch D.B."/>
            <person name="Inskeep W.P."/>
        </authorList>
    </citation>
    <scope>NUCLEOTIDE SEQUENCE [LARGE SCALE GENOMIC DNA]</scope>
    <source>
        <strain evidence="10 11">WS</strain>
    </source>
</reference>
<protein>
    <recommendedName>
        <fullName evidence="7">Large ribosomal subunit protein uL22</fullName>
    </recommendedName>
</protein>
<dbReference type="NCBIfam" id="NF003260">
    <property type="entry name" value="PRK04223.1"/>
    <property type="match status" value="1"/>
</dbReference>
<dbReference type="InterPro" id="IPR018260">
    <property type="entry name" value="Ribosomal_uL22_CS"/>
</dbReference>
<organism evidence="10 11">
    <name type="scientific">Candidatus Korarchaeum cryptofilum</name>
    <dbReference type="NCBI Taxonomy" id="498846"/>
    <lineage>
        <taxon>Archaea</taxon>
        <taxon>Thermoproteota</taxon>
        <taxon>Candidatus Korarchaeia</taxon>
        <taxon>Candidatus Korarchaeales</taxon>
        <taxon>Candidatus Korarchaeaceae</taxon>
        <taxon>Candidatus Korarchaeum</taxon>
    </lineage>
</organism>
<dbReference type="PROSITE" id="PS00464">
    <property type="entry name" value="RIBOSOMAL_L22"/>
    <property type="match status" value="1"/>
</dbReference>
<dbReference type="RefSeq" id="WP_012309825.1">
    <property type="nucleotide sequence ID" value="NZ_RCOR01000018.1"/>
</dbReference>
<keyword evidence="3 7" id="KW-0699">rRNA-binding</keyword>
<dbReference type="EMBL" id="RCOR01000018">
    <property type="protein sequence ID" value="RSN69577.1"/>
    <property type="molecule type" value="Genomic_DNA"/>
</dbReference>
<dbReference type="AlphaFoldDB" id="A0A429G6X2"/>
<dbReference type="OMA" id="NTYETAR"/>
<keyword evidence="6 7" id="KW-0687">Ribonucleoprotein</keyword>
<dbReference type="GO" id="GO:0022625">
    <property type="term" value="C:cytosolic large ribosomal subunit"/>
    <property type="evidence" value="ECO:0007669"/>
    <property type="project" value="UniProtKB-UniRule"/>
</dbReference>
<dbReference type="PANTHER" id="PTHR11593">
    <property type="entry name" value="60S RIBOSOMAL PROTEIN L17"/>
    <property type="match status" value="1"/>
</dbReference>
<comment type="similarity">
    <text evidence="1 7 8">Belongs to the universal ribosomal protein uL22 family.</text>
</comment>
<dbReference type="Proteomes" id="UP000278149">
    <property type="component" value="Unassembled WGS sequence"/>
</dbReference>
<dbReference type="GeneID" id="6094459"/>
<evidence type="ECO:0000256" key="1">
    <source>
        <dbReference type="ARBA" id="ARBA00009451"/>
    </source>
</evidence>
<dbReference type="InterPro" id="IPR057265">
    <property type="entry name" value="Ribosomal_uL22_arc-type"/>
</dbReference>
<dbReference type="FunFam" id="3.90.470.10:FF:000015">
    <property type="entry name" value="50S ribosomal protein L22"/>
    <property type="match status" value="1"/>
</dbReference>
<evidence type="ECO:0000256" key="6">
    <source>
        <dbReference type="ARBA" id="ARBA00023274"/>
    </source>
</evidence>
<dbReference type="InterPro" id="IPR005721">
    <property type="entry name" value="Ribosomal_uL22_euk/arc"/>
</dbReference>
<dbReference type="InterPro" id="IPR036394">
    <property type="entry name" value="Ribosomal_uL22_sf"/>
</dbReference>
<evidence type="ECO:0000256" key="4">
    <source>
        <dbReference type="ARBA" id="ARBA00022884"/>
    </source>
</evidence>
<keyword evidence="5 7" id="KW-0689">Ribosomal protein</keyword>
<evidence type="ECO:0000313" key="10">
    <source>
        <dbReference type="EMBL" id="RSN69577.1"/>
    </source>
</evidence>
<dbReference type="GO" id="GO:0002181">
    <property type="term" value="P:cytoplasmic translation"/>
    <property type="evidence" value="ECO:0007669"/>
    <property type="project" value="TreeGrafter"/>
</dbReference>
<keyword evidence="4 7" id="KW-0694">RNA-binding</keyword>
<gene>
    <name evidence="7" type="primary">rpl22</name>
    <name evidence="10" type="ORF">D9Q81_02950</name>
</gene>
<evidence type="ECO:0000256" key="3">
    <source>
        <dbReference type="ARBA" id="ARBA00022730"/>
    </source>
</evidence>
<dbReference type="NCBIfam" id="TIGR01038">
    <property type="entry name" value="uL22_arch_euk"/>
    <property type="match status" value="1"/>
</dbReference>
<dbReference type="GO" id="GO:0019843">
    <property type="term" value="F:rRNA binding"/>
    <property type="evidence" value="ECO:0007669"/>
    <property type="project" value="UniProtKB-UniRule"/>
</dbReference>
<comment type="function">
    <text evidence="7 9">This protein binds specifically to 23S rRNA. It makes multiple contacts with different domains of the 23S rRNA in the assembled 50S subunit and ribosome.</text>
</comment>
<accession>A0A429G6X2</accession>
<dbReference type="GO" id="GO:0003735">
    <property type="term" value="F:structural constituent of ribosome"/>
    <property type="evidence" value="ECO:0007669"/>
    <property type="project" value="UniProtKB-UniRule"/>
</dbReference>
<comment type="function">
    <text evidence="7">The globular domain of the protein is located near the polypeptide exit tunnel on the outside of the subunit, while an extended beta-hairpin is found that lines the wall of the exit tunnel in the center of the 70S ribosome.</text>
</comment>
<proteinExistence type="inferred from homology"/>
<evidence type="ECO:0000256" key="7">
    <source>
        <dbReference type="HAMAP-Rule" id="MF_01331"/>
    </source>
</evidence>